<keyword evidence="2" id="KW-1185">Reference proteome</keyword>
<dbReference type="EMBL" id="FP565176">
    <property type="protein sequence ID" value="CBA14829.1"/>
    <property type="molecule type" value="Genomic_DNA"/>
</dbReference>
<dbReference type="Proteomes" id="UP000001890">
    <property type="component" value="Chromosome"/>
</dbReference>
<dbReference type="KEGG" id="xal:XALC_0285"/>
<name>D2UAZ2_XANAP</name>
<organism evidence="1 2">
    <name type="scientific">Xanthomonas albilineans (strain GPE PC73 / CFBP 7063)</name>
    <dbReference type="NCBI Taxonomy" id="380358"/>
    <lineage>
        <taxon>Bacteria</taxon>
        <taxon>Pseudomonadati</taxon>
        <taxon>Pseudomonadota</taxon>
        <taxon>Gammaproteobacteria</taxon>
        <taxon>Lysobacterales</taxon>
        <taxon>Lysobacteraceae</taxon>
        <taxon>Xanthomonas</taxon>
    </lineage>
</organism>
<accession>D2UAZ2</accession>
<dbReference type="RefSeq" id="WP_012914846.1">
    <property type="nucleotide sequence ID" value="NC_013722.1"/>
</dbReference>
<proteinExistence type="predicted"/>
<dbReference type="AlphaFoldDB" id="D2UAZ2"/>
<reference evidence="1 2" key="1">
    <citation type="journal article" date="2009" name="BMC Genomics">
        <title>The complete genome sequence of Xanthomonas albilineans provides new insights into the reductive genome evolution of the xylem-limited Xanthomonadaceae.</title>
        <authorList>
            <person name="Pieretti I."/>
            <person name="Royer M."/>
            <person name="Barbe V."/>
            <person name="Carrere S."/>
            <person name="Koebnik R."/>
            <person name="Cociancich S."/>
            <person name="Couloux A."/>
            <person name="Darrasse A."/>
            <person name="Gouzy J."/>
            <person name="Jacques M.A."/>
            <person name="Lauber E."/>
            <person name="Manceau C."/>
            <person name="Mangenot S."/>
            <person name="Poussier S."/>
            <person name="Segurens B."/>
            <person name="Szurek B."/>
            <person name="Verdier V."/>
            <person name="Arlat M."/>
            <person name="Rott P."/>
        </authorList>
    </citation>
    <scope>NUCLEOTIDE SEQUENCE [LARGE SCALE GENOMIC DNA]</scope>
    <source>
        <strain evidence="2">GPE PC73 / CFBP 7063</strain>
    </source>
</reference>
<dbReference type="OrthoDB" id="9800955at2"/>
<evidence type="ECO:0000313" key="1">
    <source>
        <dbReference type="EMBL" id="CBA14829.1"/>
    </source>
</evidence>
<protein>
    <submittedName>
        <fullName evidence="1">Uncharacterized protein</fullName>
    </submittedName>
</protein>
<evidence type="ECO:0000313" key="2">
    <source>
        <dbReference type="Proteomes" id="UP000001890"/>
    </source>
</evidence>
<dbReference type="PATRIC" id="fig|29447.3.peg.288"/>
<gene>
    <name evidence="1" type="ordered locus">XALc_0285</name>
</gene>
<sequence length="68" mass="7696">MPTPCSRKTSRPRPKIDVVNAAEKRNSAWAYWQFEGSFGTYDIDHGQWIGPIHQALVASDSAYSARDR</sequence>
<dbReference type="Gene3D" id="3.20.20.80">
    <property type="entry name" value="Glycosidases"/>
    <property type="match status" value="1"/>
</dbReference>
<dbReference type="GeneID" id="57875594"/>